<evidence type="ECO:0000313" key="3">
    <source>
        <dbReference type="EMBL" id="TVY49272.1"/>
    </source>
</evidence>
<feature type="compositionally biased region" description="Polar residues" evidence="1">
    <location>
        <begin position="1"/>
        <end position="12"/>
    </location>
</feature>
<dbReference type="SMART" id="SM00225">
    <property type="entry name" value="BTB"/>
    <property type="match status" value="1"/>
</dbReference>
<dbReference type="PROSITE" id="PS50097">
    <property type="entry name" value="BTB"/>
    <property type="match status" value="1"/>
</dbReference>
<evidence type="ECO:0000259" key="2">
    <source>
        <dbReference type="PROSITE" id="PS50097"/>
    </source>
</evidence>
<reference evidence="3 4" key="1">
    <citation type="submission" date="2018-05" db="EMBL/GenBank/DDBJ databases">
        <title>Whole genome sequencing for identification of molecular markers to develop diagnostic detection tools for the regulated plant pathogen Lachnellula willkommii.</title>
        <authorList>
            <person name="Giroux E."/>
            <person name="Bilodeau G."/>
        </authorList>
    </citation>
    <scope>NUCLEOTIDE SEQUENCE [LARGE SCALE GENOMIC DNA]</scope>
    <source>
        <strain evidence="3 4">CBS 625.97</strain>
    </source>
</reference>
<dbReference type="PANTHER" id="PTHR47843:SF2">
    <property type="entry name" value="BTB DOMAIN-CONTAINING PROTEIN"/>
    <property type="match status" value="1"/>
</dbReference>
<gene>
    <name evidence="3" type="ORF">LCER1_G008549</name>
</gene>
<dbReference type="EMBL" id="QGMG01001329">
    <property type="protein sequence ID" value="TVY49272.1"/>
    <property type="molecule type" value="Genomic_DNA"/>
</dbReference>
<dbReference type="InterPro" id="IPR000210">
    <property type="entry name" value="BTB/POZ_dom"/>
</dbReference>
<dbReference type="OrthoDB" id="194443at2759"/>
<dbReference type="CDD" id="cd18186">
    <property type="entry name" value="BTB_POZ_ZBTB_KLHL-like"/>
    <property type="match status" value="1"/>
</dbReference>
<organism evidence="3 4">
    <name type="scientific">Lachnellula cervina</name>
    <dbReference type="NCBI Taxonomy" id="1316786"/>
    <lineage>
        <taxon>Eukaryota</taxon>
        <taxon>Fungi</taxon>
        <taxon>Dikarya</taxon>
        <taxon>Ascomycota</taxon>
        <taxon>Pezizomycotina</taxon>
        <taxon>Leotiomycetes</taxon>
        <taxon>Helotiales</taxon>
        <taxon>Lachnaceae</taxon>
        <taxon>Lachnellula</taxon>
    </lineage>
</organism>
<protein>
    <recommendedName>
        <fullName evidence="2">BTB domain-containing protein</fullName>
    </recommendedName>
</protein>
<name>A0A7D8UJ81_9HELO</name>
<dbReference type="Gene3D" id="3.30.710.10">
    <property type="entry name" value="Potassium Channel Kv1.1, Chain A"/>
    <property type="match status" value="1"/>
</dbReference>
<dbReference type="InterPro" id="IPR011333">
    <property type="entry name" value="SKP1/BTB/POZ_sf"/>
</dbReference>
<proteinExistence type="predicted"/>
<dbReference type="Proteomes" id="UP000481288">
    <property type="component" value="Unassembled WGS sequence"/>
</dbReference>
<feature type="domain" description="BTB" evidence="2">
    <location>
        <begin position="38"/>
        <end position="112"/>
    </location>
</feature>
<sequence>MAKHPNTPSKTALPQDDLGEGPRKRNKANTPDFSQADTLVTFLIGPENEDVKPKTFIVHKEIVCYHSPVLNAAFNSGFVEGQTQTYKLDDVSEGVFKLLVQWLYSQKLTVQDLDQKKDFTAIYWQDRNLAALYVLADRLAMPSLQNLVLEKIEHLSDKSSTIPTHSFYYVYNNTSKDSPLRKFFVAMSGKYANEAFYDPVDDVQYYPHQFLLDLNGGTGYKQL</sequence>
<dbReference type="SUPFAM" id="SSF54695">
    <property type="entry name" value="POZ domain"/>
    <property type="match status" value="1"/>
</dbReference>
<dbReference type="Pfam" id="PF00651">
    <property type="entry name" value="BTB"/>
    <property type="match status" value="1"/>
</dbReference>
<evidence type="ECO:0000313" key="4">
    <source>
        <dbReference type="Proteomes" id="UP000481288"/>
    </source>
</evidence>
<comment type="caution">
    <text evidence="3">The sequence shown here is derived from an EMBL/GenBank/DDBJ whole genome shotgun (WGS) entry which is preliminary data.</text>
</comment>
<dbReference type="PANTHER" id="PTHR47843">
    <property type="entry name" value="BTB DOMAIN-CONTAINING PROTEIN-RELATED"/>
    <property type="match status" value="1"/>
</dbReference>
<feature type="region of interest" description="Disordered" evidence="1">
    <location>
        <begin position="1"/>
        <end position="31"/>
    </location>
</feature>
<dbReference type="AlphaFoldDB" id="A0A7D8UJ81"/>
<evidence type="ECO:0000256" key="1">
    <source>
        <dbReference type="SAM" id="MobiDB-lite"/>
    </source>
</evidence>
<accession>A0A7D8UJ81</accession>
<feature type="non-terminal residue" evidence="3">
    <location>
        <position position="223"/>
    </location>
</feature>
<keyword evidence="4" id="KW-1185">Reference proteome</keyword>